<evidence type="ECO:0000313" key="2">
    <source>
        <dbReference type="Proteomes" id="UP000775213"/>
    </source>
</evidence>
<protein>
    <submittedName>
        <fullName evidence="1">Uncharacterized protein</fullName>
    </submittedName>
</protein>
<reference evidence="1 2" key="1">
    <citation type="journal article" date="2021" name="Hortic Res">
        <title>Chromosome-scale assembly of the Dendrobium chrysotoxum genome enhances the understanding of orchid evolution.</title>
        <authorList>
            <person name="Zhang Y."/>
            <person name="Zhang G.Q."/>
            <person name="Zhang D."/>
            <person name="Liu X.D."/>
            <person name="Xu X.Y."/>
            <person name="Sun W.H."/>
            <person name="Yu X."/>
            <person name="Zhu X."/>
            <person name="Wang Z.W."/>
            <person name="Zhao X."/>
            <person name="Zhong W.Y."/>
            <person name="Chen H."/>
            <person name="Yin W.L."/>
            <person name="Huang T."/>
            <person name="Niu S.C."/>
            <person name="Liu Z.J."/>
        </authorList>
    </citation>
    <scope>NUCLEOTIDE SEQUENCE [LARGE SCALE GENOMIC DNA]</scope>
    <source>
        <strain evidence="1">Lindl</strain>
    </source>
</reference>
<sequence length="105" mass="11799">MPEEYFLLSAFITAALPTEPHPRTKNPKAQKLSSKAGGRTIASYVYNYNQTTASEPLIQWNQSSRFPSDKHTDHLATLFLPSNTQRRFISAFKPKSTSIQPLSNS</sequence>
<comment type="caution">
    <text evidence="1">The sequence shown here is derived from an EMBL/GenBank/DDBJ whole genome shotgun (WGS) entry which is preliminary data.</text>
</comment>
<evidence type="ECO:0000313" key="1">
    <source>
        <dbReference type="EMBL" id="KAH0463763.1"/>
    </source>
</evidence>
<keyword evidence="2" id="KW-1185">Reference proteome</keyword>
<dbReference type="EMBL" id="JAGFBR010000007">
    <property type="protein sequence ID" value="KAH0463763.1"/>
    <property type="molecule type" value="Genomic_DNA"/>
</dbReference>
<dbReference type="Proteomes" id="UP000775213">
    <property type="component" value="Unassembled WGS sequence"/>
</dbReference>
<accession>A0AAV7H873</accession>
<organism evidence="1 2">
    <name type="scientific">Dendrobium chrysotoxum</name>
    <name type="common">Orchid</name>
    <dbReference type="NCBI Taxonomy" id="161865"/>
    <lineage>
        <taxon>Eukaryota</taxon>
        <taxon>Viridiplantae</taxon>
        <taxon>Streptophyta</taxon>
        <taxon>Embryophyta</taxon>
        <taxon>Tracheophyta</taxon>
        <taxon>Spermatophyta</taxon>
        <taxon>Magnoliopsida</taxon>
        <taxon>Liliopsida</taxon>
        <taxon>Asparagales</taxon>
        <taxon>Orchidaceae</taxon>
        <taxon>Epidendroideae</taxon>
        <taxon>Malaxideae</taxon>
        <taxon>Dendrobiinae</taxon>
        <taxon>Dendrobium</taxon>
    </lineage>
</organism>
<proteinExistence type="predicted"/>
<gene>
    <name evidence="1" type="ORF">IEQ34_006549</name>
</gene>
<name>A0AAV7H873_DENCH</name>
<dbReference type="AlphaFoldDB" id="A0AAV7H873"/>